<accession>A0A1I7WDJ2</accession>
<organism evidence="1 2">
    <name type="scientific">Heterorhabditis bacteriophora</name>
    <name type="common">Entomopathogenic nematode worm</name>
    <dbReference type="NCBI Taxonomy" id="37862"/>
    <lineage>
        <taxon>Eukaryota</taxon>
        <taxon>Metazoa</taxon>
        <taxon>Ecdysozoa</taxon>
        <taxon>Nematoda</taxon>
        <taxon>Chromadorea</taxon>
        <taxon>Rhabditida</taxon>
        <taxon>Rhabditina</taxon>
        <taxon>Rhabditomorpha</taxon>
        <taxon>Strongyloidea</taxon>
        <taxon>Heterorhabditidae</taxon>
        <taxon>Heterorhabditis</taxon>
    </lineage>
</organism>
<proteinExistence type="predicted"/>
<dbReference type="AlphaFoldDB" id="A0A1I7WDJ2"/>
<protein>
    <submittedName>
        <fullName evidence="2">Uncharacterized protein</fullName>
    </submittedName>
</protein>
<reference evidence="2" key="1">
    <citation type="submission" date="2016-11" db="UniProtKB">
        <authorList>
            <consortium name="WormBaseParasite"/>
        </authorList>
    </citation>
    <scope>IDENTIFICATION</scope>
</reference>
<name>A0A1I7WDJ2_HETBA</name>
<evidence type="ECO:0000313" key="2">
    <source>
        <dbReference type="WBParaSite" id="Hba_02948"/>
    </source>
</evidence>
<sequence length="19" mass="2134">MVLADCSELIRVSAGKRRE</sequence>
<evidence type="ECO:0000313" key="1">
    <source>
        <dbReference type="Proteomes" id="UP000095283"/>
    </source>
</evidence>
<dbReference type="Proteomes" id="UP000095283">
    <property type="component" value="Unplaced"/>
</dbReference>
<dbReference type="WBParaSite" id="Hba_02948">
    <property type="protein sequence ID" value="Hba_02948"/>
    <property type="gene ID" value="Hba_02948"/>
</dbReference>
<keyword evidence="1" id="KW-1185">Reference proteome</keyword>